<proteinExistence type="predicted"/>
<sequence length="160" mass="18033">MVAGHPNDESHPACCYRHAPGNERLVVKRKTKEIQEKVELLGQEEKAIVHSIWSNFTRAPSTLRPLVLDGILQACCLPQLSHISTALYTLLRMDFIGDMPTEISVRILQYLDVQGLCHAVQVSKKWKNIADDDVVGTLLVLISDRVIYVSTIRGMKREVE</sequence>
<protein>
    <recommendedName>
        <fullName evidence="3">F-box domain-containing protein</fullName>
    </recommendedName>
</protein>
<accession>A0A507CLW1</accession>
<dbReference type="PANTHER" id="PTHR19872">
    <property type="entry name" value="UBIQUITIN LIGASE SPECIFICITY FACTOR/HREP PROTEIN"/>
    <property type="match status" value="1"/>
</dbReference>
<evidence type="ECO:0000313" key="4">
    <source>
        <dbReference type="EMBL" id="TPX39273.1"/>
    </source>
</evidence>
<dbReference type="PROSITE" id="PS50181">
    <property type="entry name" value="FBOX"/>
    <property type="match status" value="1"/>
</dbReference>
<dbReference type="Pfam" id="PF12937">
    <property type="entry name" value="F-box-like"/>
    <property type="match status" value="1"/>
</dbReference>
<dbReference type="Proteomes" id="UP000320475">
    <property type="component" value="Unassembled WGS sequence"/>
</dbReference>
<feature type="domain" description="F-box" evidence="3">
    <location>
        <begin position="93"/>
        <end position="139"/>
    </location>
</feature>
<dbReference type="SMART" id="SM00256">
    <property type="entry name" value="FBOX"/>
    <property type="match status" value="1"/>
</dbReference>
<keyword evidence="1" id="KW-0853">WD repeat</keyword>
<dbReference type="InterPro" id="IPR001810">
    <property type="entry name" value="F-box_dom"/>
</dbReference>
<evidence type="ECO:0000256" key="2">
    <source>
        <dbReference type="ARBA" id="ARBA00022737"/>
    </source>
</evidence>
<evidence type="ECO:0000256" key="1">
    <source>
        <dbReference type="ARBA" id="ARBA00022574"/>
    </source>
</evidence>
<dbReference type="InterPro" id="IPR051075">
    <property type="entry name" value="SCF_subunit_WD-repeat"/>
</dbReference>
<keyword evidence="2" id="KW-0677">Repeat</keyword>
<dbReference type="SUPFAM" id="SSF81383">
    <property type="entry name" value="F-box domain"/>
    <property type="match status" value="1"/>
</dbReference>
<dbReference type="InterPro" id="IPR036047">
    <property type="entry name" value="F-box-like_dom_sf"/>
</dbReference>
<evidence type="ECO:0000259" key="3">
    <source>
        <dbReference type="PROSITE" id="PS50181"/>
    </source>
</evidence>
<gene>
    <name evidence="4" type="ORF">SeLEV6574_g07345</name>
</gene>
<comment type="caution">
    <text evidence="4">The sequence shown here is derived from an EMBL/GenBank/DDBJ whole genome shotgun (WGS) entry which is preliminary data.</text>
</comment>
<dbReference type="AlphaFoldDB" id="A0A507CLW1"/>
<organism evidence="4 5">
    <name type="scientific">Synchytrium endobioticum</name>
    <dbReference type="NCBI Taxonomy" id="286115"/>
    <lineage>
        <taxon>Eukaryota</taxon>
        <taxon>Fungi</taxon>
        <taxon>Fungi incertae sedis</taxon>
        <taxon>Chytridiomycota</taxon>
        <taxon>Chytridiomycota incertae sedis</taxon>
        <taxon>Chytridiomycetes</taxon>
        <taxon>Synchytriales</taxon>
        <taxon>Synchytriaceae</taxon>
        <taxon>Synchytrium</taxon>
    </lineage>
</organism>
<evidence type="ECO:0000313" key="5">
    <source>
        <dbReference type="Proteomes" id="UP000320475"/>
    </source>
</evidence>
<dbReference type="Gene3D" id="1.20.1280.50">
    <property type="match status" value="1"/>
</dbReference>
<reference evidence="4 5" key="1">
    <citation type="journal article" date="2019" name="Sci. Rep.">
        <title>Comparative genomics of chytrid fungi reveal insights into the obligate biotrophic and pathogenic lifestyle of Synchytrium endobioticum.</title>
        <authorList>
            <person name="van de Vossenberg B.T.L.H."/>
            <person name="Warris S."/>
            <person name="Nguyen H.D.T."/>
            <person name="van Gent-Pelzer M.P.E."/>
            <person name="Joly D.L."/>
            <person name="van de Geest H.C."/>
            <person name="Bonants P.J.M."/>
            <person name="Smith D.S."/>
            <person name="Levesque C.A."/>
            <person name="van der Lee T.A.J."/>
        </authorList>
    </citation>
    <scope>NUCLEOTIDE SEQUENCE [LARGE SCALE GENOMIC DNA]</scope>
    <source>
        <strain evidence="4 5">LEV6574</strain>
    </source>
</reference>
<dbReference type="PANTHER" id="PTHR19872:SF9">
    <property type="entry name" value="UBIQUITIN-BINDING SDF UBIQUITIN LIGASE COMPLEX SUBUNIT"/>
    <property type="match status" value="1"/>
</dbReference>
<dbReference type="EMBL" id="QEAM01000506">
    <property type="protein sequence ID" value="TPX39273.1"/>
    <property type="molecule type" value="Genomic_DNA"/>
</dbReference>
<dbReference type="OrthoDB" id="5580488at2759"/>
<name>A0A507CLW1_9FUNG</name>